<organism evidence="1 2">
    <name type="scientific">Glaciimonas immobilis</name>
    <dbReference type="NCBI Taxonomy" id="728004"/>
    <lineage>
        <taxon>Bacteria</taxon>
        <taxon>Pseudomonadati</taxon>
        <taxon>Pseudomonadota</taxon>
        <taxon>Betaproteobacteria</taxon>
        <taxon>Burkholderiales</taxon>
        <taxon>Oxalobacteraceae</taxon>
        <taxon>Glaciimonas</taxon>
    </lineage>
</organism>
<dbReference type="Proteomes" id="UP000571084">
    <property type="component" value="Unassembled WGS sequence"/>
</dbReference>
<accession>A0A840RQG7</accession>
<proteinExistence type="predicted"/>
<reference evidence="1 2" key="1">
    <citation type="submission" date="2020-08" db="EMBL/GenBank/DDBJ databases">
        <title>Genomic Encyclopedia of Type Strains, Phase IV (KMG-IV): sequencing the most valuable type-strain genomes for metagenomic binning, comparative biology and taxonomic classification.</title>
        <authorList>
            <person name="Goeker M."/>
        </authorList>
    </citation>
    <scope>NUCLEOTIDE SEQUENCE [LARGE SCALE GENOMIC DNA]</scope>
    <source>
        <strain evidence="1 2">DSM 23240</strain>
    </source>
</reference>
<evidence type="ECO:0000313" key="2">
    <source>
        <dbReference type="Proteomes" id="UP000571084"/>
    </source>
</evidence>
<sequence>MFCSLALMVRKTTLFDVASGHAYQTNAVSTPNAEHRLYNKSIKRGNIAGGNNVDIPARGELHEGVFRRSCERTRR</sequence>
<keyword evidence="2" id="KW-1185">Reference proteome</keyword>
<gene>
    <name evidence="1" type="ORF">HNR39_002489</name>
</gene>
<evidence type="ECO:0000313" key="1">
    <source>
        <dbReference type="EMBL" id="MBB5200647.1"/>
    </source>
</evidence>
<dbReference type="AlphaFoldDB" id="A0A840RQG7"/>
<comment type="caution">
    <text evidence="1">The sequence shown here is derived from an EMBL/GenBank/DDBJ whole genome shotgun (WGS) entry which is preliminary data.</text>
</comment>
<name>A0A840RQG7_9BURK</name>
<dbReference type="EMBL" id="JACHHQ010000005">
    <property type="protein sequence ID" value="MBB5200647.1"/>
    <property type="molecule type" value="Genomic_DNA"/>
</dbReference>
<protein>
    <submittedName>
        <fullName evidence="1">Uncharacterized protein</fullName>
    </submittedName>
</protein>